<dbReference type="Proteomes" id="UP001597215">
    <property type="component" value="Unassembled WGS sequence"/>
</dbReference>
<gene>
    <name evidence="1" type="ORF">ACFSAG_04120</name>
</gene>
<protein>
    <submittedName>
        <fullName evidence="1">Uncharacterized protein</fullName>
    </submittedName>
</protein>
<dbReference type="RefSeq" id="WP_381511622.1">
    <property type="nucleotide sequence ID" value="NZ_JBHUEL010000003.1"/>
</dbReference>
<reference evidence="2" key="1">
    <citation type="journal article" date="2019" name="Int. J. Syst. Evol. Microbiol.">
        <title>The Global Catalogue of Microorganisms (GCM) 10K type strain sequencing project: providing services to taxonomists for standard genome sequencing and annotation.</title>
        <authorList>
            <consortium name="The Broad Institute Genomics Platform"/>
            <consortium name="The Broad Institute Genome Sequencing Center for Infectious Disease"/>
            <person name="Wu L."/>
            <person name="Ma J."/>
        </authorList>
    </citation>
    <scope>NUCLEOTIDE SEQUENCE [LARGE SCALE GENOMIC DNA]</scope>
    <source>
        <strain evidence="2">CGMCC 1.12449</strain>
    </source>
</reference>
<proteinExistence type="predicted"/>
<evidence type="ECO:0000313" key="1">
    <source>
        <dbReference type="EMBL" id="MFD1766027.1"/>
    </source>
</evidence>
<organism evidence="1 2">
    <name type="scientific">Sphingorhabdus buctiana</name>
    <dbReference type="NCBI Taxonomy" id="1508805"/>
    <lineage>
        <taxon>Bacteria</taxon>
        <taxon>Pseudomonadati</taxon>
        <taxon>Pseudomonadota</taxon>
        <taxon>Alphaproteobacteria</taxon>
        <taxon>Sphingomonadales</taxon>
        <taxon>Sphingomonadaceae</taxon>
        <taxon>Sphingorhabdus</taxon>
    </lineage>
</organism>
<keyword evidence="2" id="KW-1185">Reference proteome</keyword>
<accession>A0ABW4MEQ6</accession>
<comment type="caution">
    <text evidence="1">The sequence shown here is derived from an EMBL/GenBank/DDBJ whole genome shotgun (WGS) entry which is preliminary data.</text>
</comment>
<name>A0ABW4MEQ6_9SPHN</name>
<dbReference type="EMBL" id="JBHUEL010000003">
    <property type="protein sequence ID" value="MFD1766027.1"/>
    <property type="molecule type" value="Genomic_DNA"/>
</dbReference>
<sequence>MILMPFLFLLQGSDAETYDTLLRCAAFHAIEAERLVRDEGAAAGDAQKATANDFTQTARAMLSEDNDANAVETDLAQRKAEYLDTLAKGEVNEVAAQWTALELACKELYPMLSRINADSISGESR</sequence>
<evidence type="ECO:0000313" key="2">
    <source>
        <dbReference type="Proteomes" id="UP001597215"/>
    </source>
</evidence>